<sequence>MTLMTNTSQEKIVNYGSMQHSVAVEHAQRKSSIKFLIALQILTTVLTLILVGTLYSMTYKHNRVEKHQPYTNIAPTQSNRNGSISVLYVLDPIGHSFCFRDGLYGESITDWTVYNRCSDLDFNAYYKGNFTVGVEGGRVGTIIDLGTATELRTKYKYEETVGDGQGYASIHRQNKTLLILKDYRNRTYQVMDESFELFQEGKVLSTVAVKQGHIYALRISDRYESTFERIVKMLVIAYEPNVSVTIRWEVLF</sequence>
<protein>
    <submittedName>
        <fullName evidence="2">Uncharacterized protein</fullName>
    </submittedName>
</protein>
<proteinExistence type="predicted"/>
<reference evidence="2" key="1">
    <citation type="submission" date="2021-02" db="EMBL/GenBank/DDBJ databases">
        <authorList>
            <person name="Nowell W R."/>
        </authorList>
    </citation>
    <scope>NUCLEOTIDE SEQUENCE</scope>
</reference>
<keyword evidence="1" id="KW-0812">Transmembrane</keyword>
<accession>A0A815DAK2</accession>
<keyword evidence="3" id="KW-1185">Reference proteome</keyword>
<evidence type="ECO:0000256" key="1">
    <source>
        <dbReference type="SAM" id="Phobius"/>
    </source>
</evidence>
<name>A0A815DAK2_ADIRI</name>
<dbReference type="AlphaFoldDB" id="A0A815DAK2"/>
<keyword evidence="1" id="KW-0472">Membrane</keyword>
<feature type="transmembrane region" description="Helical" evidence="1">
    <location>
        <begin position="35"/>
        <end position="57"/>
    </location>
</feature>
<comment type="caution">
    <text evidence="2">The sequence shown here is derived from an EMBL/GenBank/DDBJ whole genome shotgun (WGS) entry which is preliminary data.</text>
</comment>
<keyword evidence="1" id="KW-1133">Transmembrane helix</keyword>
<evidence type="ECO:0000313" key="3">
    <source>
        <dbReference type="Proteomes" id="UP000663828"/>
    </source>
</evidence>
<organism evidence="2 3">
    <name type="scientific">Adineta ricciae</name>
    <name type="common">Rotifer</name>
    <dbReference type="NCBI Taxonomy" id="249248"/>
    <lineage>
        <taxon>Eukaryota</taxon>
        <taxon>Metazoa</taxon>
        <taxon>Spiralia</taxon>
        <taxon>Gnathifera</taxon>
        <taxon>Rotifera</taxon>
        <taxon>Eurotatoria</taxon>
        <taxon>Bdelloidea</taxon>
        <taxon>Adinetida</taxon>
        <taxon>Adinetidae</taxon>
        <taxon>Adineta</taxon>
    </lineage>
</organism>
<dbReference type="Proteomes" id="UP000663828">
    <property type="component" value="Unassembled WGS sequence"/>
</dbReference>
<dbReference type="EMBL" id="CAJNOR010002470">
    <property type="protein sequence ID" value="CAF1298962.1"/>
    <property type="molecule type" value="Genomic_DNA"/>
</dbReference>
<gene>
    <name evidence="2" type="ORF">XAT740_LOCUS28756</name>
</gene>
<evidence type="ECO:0000313" key="2">
    <source>
        <dbReference type="EMBL" id="CAF1298962.1"/>
    </source>
</evidence>